<accession>A0A0H2RSS9</accession>
<evidence type="ECO:0000256" key="1">
    <source>
        <dbReference type="SAM" id="SignalP"/>
    </source>
</evidence>
<protein>
    <recommendedName>
        <fullName evidence="4">Secreted protein</fullName>
    </recommendedName>
</protein>
<dbReference type="InParanoid" id="A0A0H2RSS9"/>
<feature type="chain" id="PRO_5005202149" description="Secreted protein" evidence="1">
    <location>
        <begin position="17"/>
        <end position="81"/>
    </location>
</feature>
<feature type="signal peptide" evidence="1">
    <location>
        <begin position="1"/>
        <end position="16"/>
    </location>
</feature>
<name>A0A0H2RSS9_9AGAM</name>
<keyword evidence="1" id="KW-0732">Signal</keyword>
<evidence type="ECO:0000313" key="2">
    <source>
        <dbReference type="EMBL" id="KLO14667.1"/>
    </source>
</evidence>
<reference evidence="2 3" key="1">
    <citation type="submission" date="2015-04" db="EMBL/GenBank/DDBJ databases">
        <title>Complete genome sequence of Schizopora paradoxa KUC8140, a cosmopolitan wood degrader in East Asia.</title>
        <authorList>
            <consortium name="DOE Joint Genome Institute"/>
            <person name="Min B."/>
            <person name="Park H."/>
            <person name="Jang Y."/>
            <person name="Kim J.-J."/>
            <person name="Kim K.H."/>
            <person name="Pangilinan J."/>
            <person name="Lipzen A."/>
            <person name="Riley R."/>
            <person name="Grigoriev I.V."/>
            <person name="Spatafora J.W."/>
            <person name="Choi I.-G."/>
        </authorList>
    </citation>
    <scope>NUCLEOTIDE SEQUENCE [LARGE SCALE GENOMIC DNA]</scope>
    <source>
        <strain evidence="2 3">KUC8140</strain>
    </source>
</reference>
<gene>
    <name evidence="2" type="ORF">SCHPADRAFT_301572</name>
</gene>
<keyword evidence="3" id="KW-1185">Reference proteome</keyword>
<organism evidence="2 3">
    <name type="scientific">Schizopora paradoxa</name>
    <dbReference type="NCBI Taxonomy" id="27342"/>
    <lineage>
        <taxon>Eukaryota</taxon>
        <taxon>Fungi</taxon>
        <taxon>Dikarya</taxon>
        <taxon>Basidiomycota</taxon>
        <taxon>Agaricomycotina</taxon>
        <taxon>Agaricomycetes</taxon>
        <taxon>Hymenochaetales</taxon>
        <taxon>Schizoporaceae</taxon>
        <taxon>Schizopora</taxon>
    </lineage>
</organism>
<dbReference type="Proteomes" id="UP000053477">
    <property type="component" value="Unassembled WGS sequence"/>
</dbReference>
<evidence type="ECO:0000313" key="3">
    <source>
        <dbReference type="Proteomes" id="UP000053477"/>
    </source>
</evidence>
<dbReference type="AlphaFoldDB" id="A0A0H2RSS9"/>
<evidence type="ECO:0008006" key="4">
    <source>
        <dbReference type="Google" id="ProtNLM"/>
    </source>
</evidence>
<sequence>MFSCLVCAWGCMWVYGLPVEHCELDSLSPSVSNSPNTDQDAGLRVSSVYALISCLGRRCILFYTWLFNVTTWVLQGFHKNL</sequence>
<proteinExistence type="predicted"/>
<dbReference type="EMBL" id="KQ085940">
    <property type="protein sequence ID" value="KLO14667.1"/>
    <property type="molecule type" value="Genomic_DNA"/>
</dbReference>